<reference evidence="3" key="1">
    <citation type="submission" date="2023-10" db="EMBL/GenBank/DDBJ databases">
        <authorList>
            <person name="Hackl T."/>
        </authorList>
    </citation>
    <scope>NUCLEOTIDE SEQUENCE</scope>
</reference>
<feature type="transmembrane region" description="Helical" evidence="2">
    <location>
        <begin position="199"/>
        <end position="218"/>
    </location>
</feature>
<feature type="compositionally biased region" description="Basic and acidic residues" evidence="1">
    <location>
        <begin position="406"/>
        <end position="419"/>
    </location>
</feature>
<organism evidence="3 4">
    <name type="scientific">Anthostomella pinea</name>
    <dbReference type="NCBI Taxonomy" id="933095"/>
    <lineage>
        <taxon>Eukaryota</taxon>
        <taxon>Fungi</taxon>
        <taxon>Dikarya</taxon>
        <taxon>Ascomycota</taxon>
        <taxon>Pezizomycotina</taxon>
        <taxon>Sordariomycetes</taxon>
        <taxon>Xylariomycetidae</taxon>
        <taxon>Xylariales</taxon>
        <taxon>Xylariaceae</taxon>
        <taxon>Anthostomella</taxon>
    </lineage>
</organism>
<feature type="transmembrane region" description="Helical" evidence="2">
    <location>
        <begin position="224"/>
        <end position="241"/>
    </location>
</feature>
<dbReference type="AlphaFoldDB" id="A0AAI8YGG3"/>
<proteinExistence type="predicted"/>
<evidence type="ECO:0000256" key="1">
    <source>
        <dbReference type="SAM" id="MobiDB-lite"/>
    </source>
</evidence>
<feature type="compositionally biased region" description="Low complexity" evidence="1">
    <location>
        <begin position="288"/>
        <end position="305"/>
    </location>
</feature>
<accession>A0AAI8YGG3</accession>
<evidence type="ECO:0000313" key="4">
    <source>
        <dbReference type="Proteomes" id="UP001295740"/>
    </source>
</evidence>
<dbReference type="Proteomes" id="UP001295740">
    <property type="component" value="Unassembled WGS sequence"/>
</dbReference>
<feature type="region of interest" description="Disordered" evidence="1">
    <location>
        <begin position="160"/>
        <end position="183"/>
    </location>
</feature>
<dbReference type="EMBL" id="CAUWAG010000006">
    <property type="protein sequence ID" value="CAJ2503706.1"/>
    <property type="molecule type" value="Genomic_DNA"/>
</dbReference>
<feature type="transmembrane region" description="Helical" evidence="2">
    <location>
        <begin position="355"/>
        <end position="373"/>
    </location>
</feature>
<feature type="region of interest" description="Disordered" evidence="1">
    <location>
        <begin position="394"/>
        <end position="479"/>
    </location>
</feature>
<keyword evidence="2" id="KW-1133">Transmembrane helix</keyword>
<keyword evidence="2" id="KW-0472">Membrane</keyword>
<evidence type="ECO:0000256" key="2">
    <source>
        <dbReference type="SAM" id="Phobius"/>
    </source>
</evidence>
<keyword evidence="2" id="KW-0812">Transmembrane</keyword>
<sequence length="479" mass="50628">MEALLPKRITPSFPNWTQTPIPNLQVSSAGLLALADLGTIAQRTRIVGGSSWLDALLLAPGLHYQQAADALVGGGGGGGSMRGGAGGGDPVSSYSAVELVVGGSGGEGEGGKTTTYNITNAAMLQYLRRVSRAGERVVVDVGMLPKRDGFYSWRSWGMGGPGSMGSGSRSRRRRSSGGGRQRATIWQDEGADLGWLSHVLYLASPVLTVAAVVFMILLREWWGVGLLLALMFSRILNIWVIKQRCQPPPSPPSSPHAPSQHPNPSHPPDQTLPNLLTEYTITPPTPPSQNQTTQSQSQNQSQSQTITLRGLPTDLQAVTTAPWLAHKTHVDGYLEAMAKLTVYLVAALSGNMTQVGSVIFLALLLLTAGLLGLSNAHARTLRMHGRVVVGTVEDKGGMVPGRGGGKRGDGRKLKGDDRQGAGAGAGARYPNGGEDGTSWPASDDLTSSGISGMDDFAERGQVGRPVRDRRLFDDSVEYK</sequence>
<keyword evidence="4" id="KW-1185">Reference proteome</keyword>
<protein>
    <submittedName>
        <fullName evidence="3">Uu.00g111000.m01.CDS01</fullName>
    </submittedName>
</protein>
<evidence type="ECO:0000313" key="3">
    <source>
        <dbReference type="EMBL" id="CAJ2503706.1"/>
    </source>
</evidence>
<name>A0AAI8YGG3_9PEZI</name>
<feature type="compositionally biased region" description="Pro residues" evidence="1">
    <location>
        <begin position="246"/>
        <end position="255"/>
    </location>
</feature>
<comment type="caution">
    <text evidence="3">The sequence shown here is derived from an EMBL/GenBank/DDBJ whole genome shotgun (WGS) entry which is preliminary data.</text>
</comment>
<feature type="compositionally biased region" description="Basic and acidic residues" evidence="1">
    <location>
        <begin position="465"/>
        <end position="479"/>
    </location>
</feature>
<feature type="region of interest" description="Disordered" evidence="1">
    <location>
        <begin position="246"/>
        <end position="305"/>
    </location>
</feature>
<gene>
    <name evidence="3" type="ORF">KHLLAP_LOCUS4174</name>
</gene>